<dbReference type="RefSeq" id="WP_222993564.1">
    <property type="nucleotide sequence ID" value="NZ_JAINVV010000015.1"/>
</dbReference>
<dbReference type="EMBL" id="JAINVV010000015">
    <property type="protein sequence ID" value="MBY8826164.1"/>
    <property type="molecule type" value="Genomic_DNA"/>
</dbReference>
<dbReference type="Proteomes" id="UP000706039">
    <property type="component" value="Unassembled WGS sequence"/>
</dbReference>
<dbReference type="InterPro" id="IPR000182">
    <property type="entry name" value="GNAT_dom"/>
</dbReference>
<name>A0ABS7PXT9_9SPHN</name>
<dbReference type="InterPro" id="IPR052777">
    <property type="entry name" value="Acetyltransferase_Enz"/>
</dbReference>
<dbReference type="SUPFAM" id="SSF55729">
    <property type="entry name" value="Acyl-CoA N-acyltransferases (Nat)"/>
    <property type="match status" value="1"/>
</dbReference>
<proteinExistence type="predicted"/>
<dbReference type="Pfam" id="PF00583">
    <property type="entry name" value="Acetyltransf_1"/>
    <property type="match status" value="1"/>
</dbReference>
<feature type="domain" description="N-acetyltransferase" evidence="1">
    <location>
        <begin position="5"/>
        <end position="160"/>
    </location>
</feature>
<gene>
    <name evidence="2" type="ORF">K7G82_27935</name>
</gene>
<dbReference type="Gene3D" id="3.40.630.30">
    <property type="match status" value="1"/>
</dbReference>
<keyword evidence="3" id="KW-1185">Reference proteome</keyword>
<dbReference type="PROSITE" id="PS51186">
    <property type="entry name" value="GNAT"/>
    <property type="match status" value="1"/>
</dbReference>
<accession>A0ABS7PXT9</accession>
<comment type="caution">
    <text evidence="2">The sequence shown here is derived from an EMBL/GenBank/DDBJ whole genome shotgun (WGS) entry which is preliminary data.</text>
</comment>
<sequence>MPAQISINPVRTPDDLADVAALFRAYAASLDVDLAYQDFADELAGLPGRYAPPMGALLIARNGEGAPLGCIALRPMKNPACCEMKRLFVAPAGRGLGLGRRLADALIAVAKELGYREMWLDTLPSMAAAQSLYRTMGFVVVDPYYASPVAGTLFMRRMLAD</sequence>
<evidence type="ECO:0000313" key="2">
    <source>
        <dbReference type="EMBL" id="MBY8826164.1"/>
    </source>
</evidence>
<evidence type="ECO:0000259" key="1">
    <source>
        <dbReference type="PROSITE" id="PS51186"/>
    </source>
</evidence>
<dbReference type="PANTHER" id="PTHR43305:SF1">
    <property type="entry name" value="FAMILY N-ACETYLTRANSFERASE, PUTATIVE (AFU_ORTHOLOGUE AFUA_2G01380)-RELATED"/>
    <property type="match status" value="1"/>
</dbReference>
<dbReference type="PANTHER" id="PTHR43305">
    <property type="entry name" value="FAMILY N-ACETYLTRANSFERASE, PUTATIVE (AFU_ORTHOLOGUE AFUA_2G01380)-RELATED"/>
    <property type="match status" value="1"/>
</dbReference>
<dbReference type="InterPro" id="IPR016181">
    <property type="entry name" value="Acyl_CoA_acyltransferase"/>
</dbReference>
<evidence type="ECO:0000313" key="3">
    <source>
        <dbReference type="Proteomes" id="UP000706039"/>
    </source>
</evidence>
<protein>
    <submittedName>
        <fullName evidence="2">GNAT family N-acetyltransferase</fullName>
    </submittedName>
</protein>
<organism evidence="2 3">
    <name type="scientific">Sphingomonas colocasiae</name>
    <dbReference type="NCBI Taxonomy" id="1848973"/>
    <lineage>
        <taxon>Bacteria</taxon>
        <taxon>Pseudomonadati</taxon>
        <taxon>Pseudomonadota</taxon>
        <taxon>Alphaproteobacteria</taxon>
        <taxon>Sphingomonadales</taxon>
        <taxon>Sphingomonadaceae</taxon>
        <taxon>Sphingomonas</taxon>
    </lineage>
</organism>
<reference evidence="2 3" key="1">
    <citation type="submission" date="2021-08" db="EMBL/GenBank/DDBJ databases">
        <authorList>
            <person name="Tuo L."/>
        </authorList>
    </citation>
    <scope>NUCLEOTIDE SEQUENCE [LARGE SCALE GENOMIC DNA]</scope>
    <source>
        <strain evidence="2 3">JCM 31229</strain>
    </source>
</reference>